<keyword evidence="6 12" id="KW-0547">Nucleotide-binding</keyword>
<dbReference type="InterPro" id="IPR011115">
    <property type="entry name" value="SecA_DEAD"/>
</dbReference>
<dbReference type="InterPro" id="IPR011130">
    <property type="entry name" value="SecA_preprotein_X-link_dom"/>
</dbReference>
<dbReference type="InterPro" id="IPR027417">
    <property type="entry name" value="P-loop_NTPase"/>
</dbReference>
<dbReference type="EC" id="7.4.2.8" evidence="12"/>
<evidence type="ECO:0000256" key="11">
    <source>
        <dbReference type="ARBA" id="ARBA00023136"/>
    </source>
</evidence>
<dbReference type="GO" id="GO:0031522">
    <property type="term" value="C:cell envelope Sec protein transport complex"/>
    <property type="evidence" value="ECO:0007669"/>
    <property type="project" value="TreeGrafter"/>
</dbReference>
<comment type="subunit">
    <text evidence="12">Monomer and homodimer. Part of the essential Sec protein translocation apparatus which comprises SecA, SecYEG and auxiliary proteins SecDF. Other proteins may also be involved.</text>
</comment>
<dbReference type="InterPro" id="IPR036670">
    <property type="entry name" value="SecA_X-link_sf"/>
</dbReference>
<dbReference type="GO" id="GO:0005886">
    <property type="term" value="C:plasma membrane"/>
    <property type="evidence" value="ECO:0007669"/>
    <property type="project" value="UniProtKB-SubCell"/>
</dbReference>
<organism evidence="17 18">
    <name type="scientific">Desulforamulus putei DSM 12395</name>
    <dbReference type="NCBI Taxonomy" id="1121429"/>
    <lineage>
        <taxon>Bacteria</taxon>
        <taxon>Bacillati</taxon>
        <taxon>Bacillota</taxon>
        <taxon>Clostridia</taxon>
        <taxon>Eubacteriales</taxon>
        <taxon>Peptococcaceae</taxon>
        <taxon>Desulforamulus</taxon>
    </lineage>
</organism>
<dbReference type="PANTHER" id="PTHR30612:SF0">
    <property type="entry name" value="CHLOROPLAST PROTEIN-TRANSPORTING ATPASE"/>
    <property type="match status" value="1"/>
</dbReference>
<evidence type="ECO:0000256" key="10">
    <source>
        <dbReference type="ARBA" id="ARBA00023010"/>
    </source>
</evidence>
<dbReference type="SUPFAM" id="SSF81886">
    <property type="entry name" value="Helical scaffold and wing domains of SecA"/>
    <property type="match status" value="1"/>
</dbReference>
<dbReference type="PROSITE" id="PS51196">
    <property type="entry name" value="SECA_MOTOR_DEAD"/>
    <property type="match status" value="1"/>
</dbReference>
<dbReference type="Gene3D" id="3.40.50.300">
    <property type="entry name" value="P-loop containing nucleotide triphosphate hydrolases"/>
    <property type="match status" value="2"/>
</dbReference>
<dbReference type="PROSITE" id="PS51194">
    <property type="entry name" value="HELICASE_CTER"/>
    <property type="match status" value="1"/>
</dbReference>
<evidence type="ECO:0000256" key="13">
    <source>
        <dbReference type="RuleBase" id="RU003874"/>
    </source>
</evidence>
<feature type="domain" description="Helicase ATP-binding" evidence="14">
    <location>
        <begin position="89"/>
        <end position="248"/>
    </location>
</feature>
<evidence type="ECO:0000256" key="8">
    <source>
        <dbReference type="ARBA" id="ARBA00022927"/>
    </source>
</evidence>
<evidence type="ECO:0000256" key="9">
    <source>
        <dbReference type="ARBA" id="ARBA00022967"/>
    </source>
</evidence>
<keyword evidence="4 12" id="KW-1003">Cell membrane</keyword>
<keyword evidence="18" id="KW-1185">Reference proteome</keyword>
<feature type="domain" description="Helicase C-terminal" evidence="15">
    <location>
        <begin position="427"/>
        <end position="581"/>
    </location>
</feature>
<gene>
    <name evidence="12" type="primary">secA</name>
    <name evidence="17" type="ORF">SAMN02745133_00971</name>
</gene>
<dbReference type="Proteomes" id="UP000184148">
    <property type="component" value="Unassembled WGS sequence"/>
</dbReference>
<dbReference type="SMART" id="SM00958">
    <property type="entry name" value="SecA_PP_bind"/>
    <property type="match status" value="1"/>
</dbReference>
<proteinExistence type="inferred from homology"/>
<dbReference type="SUPFAM" id="SSF52540">
    <property type="entry name" value="P-loop containing nucleoside triphosphate hydrolases"/>
    <property type="match status" value="2"/>
</dbReference>
<accession>A0A1M4VRJ7</accession>
<keyword evidence="3 12" id="KW-0813">Transport</keyword>
<keyword evidence="7 12" id="KW-0067">ATP-binding</keyword>
<dbReference type="STRING" id="1121429.SAMN02745133_00971"/>
<keyword evidence="10 12" id="KW-0811">Translocation</keyword>
<dbReference type="InterPro" id="IPR014018">
    <property type="entry name" value="SecA_motor_DEAD"/>
</dbReference>
<evidence type="ECO:0000313" key="17">
    <source>
        <dbReference type="EMBL" id="SHE71646.1"/>
    </source>
</evidence>
<dbReference type="Gene3D" id="3.90.1440.10">
    <property type="entry name" value="SecA, preprotein cross-linking domain"/>
    <property type="match status" value="1"/>
</dbReference>
<dbReference type="InterPro" id="IPR044722">
    <property type="entry name" value="SecA_SF2_C"/>
</dbReference>
<dbReference type="Pfam" id="PF07516">
    <property type="entry name" value="SecA_SW"/>
    <property type="match status" value="1"/>
</dbReference>
<evidence type="ECO:0000256" key="5">
    <source>
        <dbReference type="ARBA" id="ARBA00022490"/>
    </source>
</evidence>
<dbReference type="Pfam" id="PF07517">
    <property type="entry name" value="SecA_DEAD"/>
    <property type="match status" value="1"/>
</dbReference>
<dbReference type="GO" id="GO:0006605">
    <property type="term" value="P:protein targeting"/>
    <property type="evidence" value="ECO:0007669"/>
    <property type="project" value="UniProtKB-UniRule"/>
</dbReference>
<dbReference type="FunFam" id="3.40.50.300:FF:000429">
    <property type="entry name" value="Preprotein translocase subunit SecA"/>
    <property type="match status" value="1"/>
</dbReference>
<evidence type="ECO:0000256" key="3">
    <source>
        <dbReference type="ARBA" id="ARBA00022448"/>
    </source>
</evidence>
<feature type="binding site" evidence="12">
    <location>
        <position position="498"/>
    </location>
    <ligand>
        <name>ATP</name>
        <dbReference type="ChEBI" id="CHEBI:30616"/>
    </ligand>
</feature>
<evidence type="ECO:0000256" key="12">
    <source>
        <dbReference type="HAMAP-Rule" id="MF_01382"/>
    </source>
</evidence>
<dbReference type="CDD" id="cd17928">
    <property type="entry name" value="DEXDc_SecA"/>
    <property type="match status" value="1"/>
</dbReference>
<comment type="catalytic activity">
    <reaction evidence="12">
        <text>ATP + H2O + cellular proteinSide 1 = ADP + phosphate + cellular proteinSide 2.</text>
        <dbReference type="EC" id="7.4.2.8"/>
    </reaction>
</comment>
<evidence type="ECO:0000256" key="7">
    <source>
        <dbReference type="ARBA" id="ARBA00022840"/>
    </source>
</evidence>
<dbReference type="InterPro" id="IPR014001">
    <property type="entry name" value="Helicase_ATP-bd"/>
</dbReference>
<evidence type="ECO:0000256" key="2">
    <source>
        <dbReference type="ARBA" id="ARBA00007650"/>
    </source>
</evidence>
<protein>
    <recommendedName>
        <fullName evidence="12 13">Protein translocase subunit SecA</fullName>
        <ecNumber evidence="12">7.4.2.8</ecNumber>
    </recommendedName>
</protein>
<evidence type="ECO:0000256" key="6">
    <source>
        <dbReference type="ARBA" id="ARBA00022741"/>
    </source>
</evidence>
<dbReference type="InterPro" id="IPR020937">
    <property type="entry name" value="SecA_CS"/>
</dbReference>
<reference evidence="18" key="1">
    <citation type="submission" date="2016-11" db="EMBL/GenBank/DDBJ databases">
        <authorList>
            <person name="Varghese N."/>
            <person name="Submissions S."/>
        </authorList>
    </citation>
    <scope>NUCLEOTIDE SEQUENCE [LARGE SCALE GENOMIC DNA]</scope>
    <source>
        <strain evidence="18">DSM 12395</strain>
    </source>
</reference>
<dbReference type="PROSITE" id="PS51192">
    <property type="entry name" value="HELICASE_ATP_BIND_1"/>
    <property type="match status" value="1"/>
</dbReference>
<feature type="binding site" evidence="12">
    <location>
        <position position="87"/>
    </location>
    <ligand>
        <name>ATP</name>
        <dbReference type="ChEBI" id="CHEBI:30616"/>
    </ligand>
</feature>
<evidence type="ECO:0000313" key="18">
    <source>
        <dbReference type="Proteomes" id="UP000184148"/>
    </source>
</evidence>
<dbReference type="InterPro" id="IPR036266">
    <property type="entry name" value="SecA_Wing/Scaffold_sf"/>
</dbReference>
<dbReference type="CDD" id="cd18803">
    <property type="entry name" value="SF2_C_secA"/>
    <property type="match status" value="1"/>
</dbReference>
<keyword evidence="8 12" id="KW-0653">Protein transport</keyword>
<evidence type="ECO:0000259" key="16">
    <source>
        <dbReference type="PROSITE" id="PS51196"/>
    </source>
</evidence>
<dbReference type="InterPro" id="IPR000185">
    <property type="entry name" value="SecA"/>
</dbReference>
<dbReference type="PROSITE" id="PS01312">
    <property type="entry name" value="SECA"/>
    <property type="match status" value="1"/>
</dbReference>
<dbReference type="EMBL" id="FQUY01000005">
    <property type="protein sequence ID" value="SHE71646.1"/>
    <property type="molecule type" value="Genomic_DNA"/>
</dbReference>
<dbReference type="GO" id="GO:0008564">
    <property type="term" value="F:protein-exporting ATPase activity"/>
    <property type="evidence" value="ECO:0007669"/>
    <property type="project" value="UniProtKB-EC"/>
</dbReference>
<dbReference type="OrthoDB" id="9805579at2"/>
<dbReference type="Pfam" id="PF01043">
    <property type="entry name" value="SecA_PP_bind"/>
    <property type="match status" value="1"/>
</dbReference>
<evidence type="ECO:0000259" key="15">
    <source>
        <dbReference type="PROSITE" id="PS51194"/>
    </source>
</evidence>
<sequence length="786" mass="89641">MKSILKKLLNIGKDDGQIDQFKEIAWLVDKHSEQTQQLKDEDLKNKTLEFKDRIQRGESLDSVLPEAFSVVREAAARVLGLRPFFVQVLGGIALHRGNFIEMKTGEGKTLTATMPVYLNALTGEGVHVVTTNEYLARRDSGEMGEVYRFLGLSVGCIQSRMNQLQRQRAYQCDITYGTNSEFGFDYLRDNLVNRINKKVQRGLCFAVIDEVDSILIDEARTPLIIADDTLSNINLYLKADRAVRRLKEKLHFEVDPKEKNVVLTEEGIAACEEIFGLDNLATVKNMEIYHHLIQALKAHWVFKKDVDYVVISGKNGPEVVIVDQFTGRLMHGRRYVNGLHQAIEAKEGVEIRKESKVVATITFQNYFRKYRKLAGMSGTLVHETKEFREIYGVDVVEIPTNKPIIRRDLEDQVFITEQAKWKAIVKDVKEKYSLGRPVLVGTINIWKSEEMSQLLQKEGIPHVVLNAKSLEQEAEIIARAGQRGAVTVATNMAGRGTDIKLGDGVAELGGLHVIGTTRHDARRIDDQLRGRAGRQGDPGSSCFYISMEDDLIRNHTPEHLLAELDQAGLSGEETVADKKLTLLVEKAQKRIENKNFTIRKWLLEFDDVMNRQRDFIYAERDKILAGENLREYIHAMIKETVEDLVGKHTSPDTQPGEWDLIGLMLNMHRYFRMAKKFALTNLSNMTPLALTEELLEQVLAVYREKETMAGDEAMRERERQVMLKIIDSKWTDHIDAMDQLRQGIGMRAYGQIKPIYAFLRESRELFEQMLGEVRLETVTTLFTLKS</sequence>
<dbReference type="Gene3D" id="1.10.3060.10">
    <property type="entry name" value="Helical scaffold and wing domains of SecA"/>
    <property type="match status" value="1"/>
</dbReference>
<dbReference type="NCBIfam" id="TIGR00963">
    <property type="entry name" value="secA"/>
    <property type="match status" value="1"/>
</dbReference>
<name>A0A1M4VRJ7_9FIRM</name>
<evidence type="ECO:0000256" key="1">
    <source>
        <dbReference type="ARBA" id="ARBA00004170"/>
    </source>
</evidence>
<dbReference type="PANTHER" id="PTHR30612">
    <property type="entry name" value="SECA INNER MEMBRANE COMPONENT OF SEC PROTEIN SECRETION SYSTEM"/>
    <property type="match status" value="1"/>
</dbReference>
<keyword evidence="5 12" id="KW-0963">Cytoplasm</keyword>
<keyword evidence="11 12" id="KW-0472">Membrane</keyword>
<dbReference type="AlphaFoldDB" id="A0A1M4VRJ7"/>
<comment type="function">
    <text evidence="12">Part of the Sec protein translocase complex. Interacts with the SecYEG preprotein conducting channel. Has a central role in coupling the hydrolysis of ATP to the transfer of proteins into and across the cell membrane, serving as an ATP-driven molecular motor driving the stepwise translocation of polypeptide chains across the membrane.</text>
</comment>
<feature type="binding site" evidence="12">
    <location>
        <begin position="105"/>
        <end position="109"/>
    </location>
    <ligand>
        <name>ATP</name>
        <dbReference type="ChEBI" id="CHEBI:30616"/>
    </ligand>
</feature>
<dbReference type="Pfam" id="PF21090">
    <property type="entry name" value="P-loop_SecA"/>
    <property type="match status" value="2"/>
</dbReference>
<comment type="similarity">
    <text evidence="2 12 13">Belongs to the SecA family.</text>
</comment>
<dbReference type="GO" id="GO:0065002">
    <property type="term" value="P:intracellular protein transmembrane transport"/>
    <property type="evidence" value="ECO:0007669"/>
    <property type="project" value="UniProtKB-UniRule"/>
</dbReference>
<dbReference type="SUPFAM" id="SSF81767">
    <property type="entry name" value="Pre-protein crosslinking domain of SecA"/>
    <property type="match status" value="1"/>
</dbReference>
<comment type="subcellular location">
    <subcellularLocation>
        <location evidence="12">Cell membrane</location>
        <topology evidence="12">Peripheral membrane protein</topology>
        <orientation evidence="12">Cytoplasmic side</orientation>
    </subcellularLocation>
    <subcellularLocation>
        <location evidence="12">Cytoplasm</location>
    </subcellularLocation>
    <subcellularLocation>
        <location evidence="1">Membrane</location>
        <topology evidence="1">Peripheral membrane protein</topology>
    </subcellularLocation>
    <text evidence="12">Distribution is 50-50.</text>
</comment>
<dbReference type="InterPro" id="IPR011116">
    <property type="entry name" value="SecA_Wing/Scaffold"/>
</dbReference>
<evidence type="ECO:0000256" key="4">
    <source>
        <dbReference type="ARBA" id="ARBA00022475"/>
    </source>
</evidence>
<dbReference type="GO" id="GO:0005524">
    <property type="term" value="F:ATP binding"/>
    <property type="evidence" value="ECO:0007669"/>
    <property type="project" value="UniProtKB-UniRule"/>
</dbReference>
<evidence type="ECO:0000259" key="14">
    <source>
        <dbReference type="PROSITE" id="PS51192"/>
    </source>
</evidence>
<dbReference type="GO" id="GO:0017038">
    <property type="term" value="P:protein import"/>
    <property type="evidence" value="ECO:0007669"/>
    <property type="project" value="InterPro"/>
</dbReference>
<dbReference type="PRINTS" id="PR00906">
    <property type="entry name" value="SECA"/>
</dbReference>
<dbReference type="InterPro" id="IPR001650">
    <property type="entry name" value="Helicase_C-like"/>
</dbReference>
<dbReference type="SMART" id="SM00957">
    <property type="entry name" value="SecA_DEAD"/>
    <property type="match status" value="1"/>
</dbReference>
<feature type="domain" description="SecA family profile" evidence="16">
    <location>
        <begin position="3"/>
        <end position="576"/>
    </location>
</feature>
<dbReference type="HAMAP" id="MF_01382">
    <property type="entry name" value="SecA"/>
    <property type="match status" value="1"/>
</dbReference>
<keyword evidence="9 12" id="KW-1278">Translocase</keyword>
<dbReference type="GO" id="GO:0043952">
    <property type="term" value="P:protein transport by the Sec complex"/>
    <property type="evidence" value="ECO:0007669"/>
    <property type="project" value="TreeGrafter"/>
</dbReference>
<dbReference type="RefSeq" id="WP_073236585.1">
    <property type="nucleotide sequence ID" value="NZ_FQUY01000005.1"/>
</dbReference>
<dbReference type="GO" id="GO:0005829">
    <property type="term" value="C:cytosol"/>
    <property type="evidence" value="ECO:0007669"/>
    <property type="project" value="TreeGrafter"/>
</dbReference>
<dbReference type="NCBIfam" id="NF006630">
    <property type="entry name" value="PRK09200.1"/>
    <property type="match status" value="1"/>
</dbReference>